<feature type="compositionally biased region" description="Basic and acidic residues" evidence="1">
    <location>
        <begin position="464"/>
        <end position="473"/>
    </location>
</feature>
<feature type="region of interest" description="Disordered" evidence="1">
    <location>
        <begin position="1"/>
        <end position="21"/>
    </location>
</feature>
<gene>
    <name evidence="2" type="ORF">PAUS00366_LOCUS67</name>
</gene>
<feature type="region of interest" description="Disordered" evidence="1">
    <location>
        <begin position="464"/>
        <end position="497"/>
    </location>
</feature>
<dbReference type="EMBL" id="HBIX01000079">
    <property type="protein sequence ID" value="CAE0707347.1"/>
    <property type="molecule type" value="Transcribed_RNA"/>
</dbReference>
<protein>
    <submittedName>
        <fullName evidence="2">Uncharacterized protein</fullName>
    </submittedName>
</protein>
<dbReference type="PANTHER" id="PTHR24016:SF0">
    <property type="entry name" value="CONSERVED OLIGOMERIC GOLGI COMPLEX SUBUNIT 4"/>
    <property type="match status" value="1"/>
</dbReference>
<sequence length="858" mass="95447">MSEWTCQSSGETGDHGGDRTLSTMTFQDGVTNLLMQTEELRRKLDSVTVVANDDCFQMLHDVDELLSQLYSPPLTTCSESHNRCNNYAYDEIQVEMRKHCLQKTINVAMQALRLAVKKKEPDPEDEGYRVEEEKDCQSATARLAELNLVLCCDGDAHGKKETTKKNVDEIIGIYASYQKQVIRQRAKPSIARLVDYRKQQKEMNGMLVNGNEEDDDDNPSSSKQHIQVLTTILGQATALIHPLMMWRSNLPPPSALFKLCTSSITTLDDQAQSLAKTVAMWFMEDSRVDEYWMVEMSTVENNHEDYLSSNEREIDIDLSDLDSLVDQLAFCCQIFDRYIKLVVKENESYSEDDSRTRTTVLQEITPEWTWKYASLERFLTTQQLRSALHPTNNTPVEIIVGASVQVPSVVEDAQYLSTRALKRAASTRSDQAIGTVAHSIASDVWTTDTGGKGIHEALVEQRGCYDPRDEESSSKAQKKSNDVSSINGGISSPPRSGNYSNSFAQALLGALDDNTASSSSSPTKAVGKAPISGGLLGTLSSSLASSVTGGGAFLQVRLNTHLCALNGIRSASAACSSLVEFLDSLLLSDVEIESESEGDQQQQAQRGGSNSMVHLAREELFRYSRNYEDLLQSQAVCLVNEFCGSLHDAPVYKGTTIVPVLRYYLERESFDIPDAQHLSRAEEDTRLYKLLIKPMEDCKLLQQFEKCDVGVMRALCQEIARVLAELLLDVIMSSSIPKRFTDWGSLLFSKEVRQVQNYLQSLMQRAVSTAAASHQDQAGAIPVLTSQWERLSQAVTILQLEKPSDWSTYYQSTSIFSPQELQTILSVRVDFPRDAIQRVVASAAESIASNSNTNNEIE</sequence>
<feature type="compositionally biased region" description="Polar residues" evidence="1">
    <location>
        <begin position="1"/>
        <end position="11"/>
    </location>
</feature>
<reference evidence="2" key="1">
    <citation type="submission" date="2021-01" db="EMBL/GenBank/DDBJ databases">
        <authorList>
            <person name="Corre E."/>
            <person name="Pelletier E."/>
            <person name="Niang G."/>
            <person name="Scheremetjew M."/>
            <person name="Finn R."/>
            <person name="Kale V."/>
            <person name="Holt S."/>
            <person name="Cochrane G."/>
            <person name="Meng A."/>
            <person name="Brown T."/>
            <person name="Cohen L."/>
        </authorList>
    </citation>
    <scope>NUCLEOTIDE SEQUENCE</scope>
    <source>
        <strain evidence="2">10249 10 AB</strain>
    </source>
</reference>
<dbReference type="Gene3D" id="1.20.58.1970">
    <property type="match status" value="1"/>
</dbReference>
<feature type="compositionally biased region" description="Polar residues" evidence="1">
    <location>
        <begin position="482"/>
        <end position="497"/>
    </location>
</feature>
<dbReference type="InterPro" id="IPR048682">
    <property type="entry name" value="COG4"/>
</dbReference>
<evidence type="ECO:0000313" key="2">
    <source>
        <dbReference type="EMBL" id="CAE0707347.1"/>
    </source>
</evidence>
<evidence type="ECO:0000256" key="1">
    <source>
        <dbReference type="SAM" id="MobiDB-lite"/>
    </source>
</evidence>
<accession>A0A7S4EEC2</accession>
<dbReference type="AlphaFoldDB" id="A0A7S4EEC2"/>
<proteinExistence type="predicted"/>
<organism evidence="2">
    <name type="scientific">Pseudo-nitzschia australis</name>
    <dbReference type="NCBI Taxonomy" id="44445"/>
    <lineage>
        <taxon>Eukaryota</taxon>
        <taxon>Sar</taxon>
        <taxon>Stramenopiles</taxon>
        <taxon>Ochrophyta</taxon>
        <taxon>Bacillariophyta</taxon>
        <taxon>Bacillariophyceae</taxon>
        <taxon>Bacillariophycidae</taxon>
        <taxon>Bacillariales</taxon>
        <taxon>Bacillariaceae</taxon>
        <taxon>Pseudo-nitzschia</taxon>
    </lineage>
</organism>
<dbReference type="PANTHER" id="PTHR24016">
    <property type="entry name" value="CONSERVED OLIGOMERIC GOLGI COMPLEX SUBUNIT 4"/>
    <property type="match status" value="1"/>
</dbReference>
<name>A0A7S4EEC2_9STRA</name>